<evidence type="ECO:0000313" key="2">
    <source>
        <dbReference type="EMBL" id="MBK1897699.1"/>
    </source>
</evidence>
<dbReference type="Proteomes" id="UP000628669">
    <property type="component" value="Unassembled WGS sequence"/>
</dbReference>
<keyword evidence="1" id="KW-0732">Signal</keyword>
<organism evidence="2 3">
    <name type="scientific">Chryseobacterium paridis</name>
    <dbReference type="NCBI Taxonomy" id="2800328"/>
    <lineage>
        <taxon>Bacteria</taxon>
        <taxon>Pseudomonadati</taxon>
        <taxon>Bacteroidota</taxon>
        <taxon>Flavobacteriia</taxon>
        <taxon>Flavobacteriales</taxon>
        <taxon>Weeksellaceae</taxon>
        <taxon>Chryseobacterium group</taxon>
        <taxon>Chryseobacterium</taxon>
    </lineage>
</organism>
<reference evidence="3" key="1">
    <citation type="submission" date="2021-01" db="EMBL/GenBank/DDBJ databases">
        <title>Genome public.</title>
        <authorList>
            <person name="Liu C."/>
            <person name="Sun Q."/>
        </authorList>
    </citation>
    <scope>NUCLEOTIDE SEQUENCE [LARGE SCALE GENOMIC DNA]</scope>
    <source>
        <strain evidence="3">YIM B02567</strain>
    </source>
</reference>
<evidence type="ECO:0000313" key="3">
    <source>
        <dbReference type="Proteomes" id="UP000628669"/>
    </source>
</evidence>
<comment type="caution">
    <text evidence="2">The sequence shown here is derived from an EMBL/GenBank/DDBJ whole genome shotgun (WGS) entry which is preliminary data.</text>
</comment>
<accession>A0ABS1FZ21</accession>
<evidence type="ECO:0008006" key="4">
    <source>
        <dbReference type="Google" id="ProtNLM"/>
    </source>
</evidence>
<dbReference type="RefSeq" id="WP_200248069.1">
    <property type="nucleotide sequence ID" value="NZ_JAENHK010000010.1"/>
</dbReference>
<feature type="chain" id="PRO_5045952122" description="Calcium-binding protein" evidence="1">
    <location>
        <begin position="23"/>
        <end position="237"/>
    </location>
</feature>
<evidence type="ECO:0000256" key="1">
    <source>
        <dbReference type="SAM" id="SignalP"/>
    </source>
</evidence>
<name>A0ABS1FZ21_9FLAO</name>
<dbReference type="EMBL" id="JAENHK010000010">
    <property type="protein sequence ID" value="MBK1897699.1"/>
    <property type="molecule type" value="Genomic_DNA"/>
</dbReference>
<sequence length="237" mass="25284">MKNILLNLMGAFLLFLGETTYAQLNSNGNISSTLSNTNYFMDASNFEGLANKNYGRGLGFPRTDLTNFIFNKDAMDNEVIVSDFDGMVVYNNATGNTAPGQGLTTAVAPGFYYFSNPGNPGNLTKGKWIAIGGNSDKTNITTTETATHTLINNEQVYAVKGTFSTNGTSTAVNIPSPSGMTGMYGITIYKAGSGNVYSRDLYSYTLGSNGGNAVTGSQSMSVVYPAGTYDYVLEYLK</sequence>
<keyword evidence="3" id="KW-1185">Reference proteome</keyword>
<protein>
    <recommendedName>
        <fullName evidence="4">Calcium-binding protein</fullName>
    </recommendedName>
</protein>
<feature type="signal peptide" evidence="1">
    <location>
        <begin position="1"/>
        <end position="22"/>
    </location>
</feature>
<proteinExistence type="predicted"/>
<gene>
    <name evidence="2" type="ORF">JHL15_18175</name>
</gene>